<sequence>MTESNIDQWRQNVETLGQLKETEWQSVSVKEEIRRNLIARIRSGETLFPGIKGYDQSVIPELQHALLSRHDFILLGLRGQAKTKILRQLPDFLDEYRPVVKGSEINDNPLNPISKQARELIAGKGDETPVEWIHRSRRYGEKLATPDTTVADLIGDIDPIKAAARKLTLADENVINFGLVPRTNHGIFAINELPDLQPRIQVALLNIMQERDIQIRGFNVRIPLDVLMVFSANPEDYTNRGNIITPLKDRIDAQILTHYPRDITIGMEITQQEAWTSRDGLPEVRVPAIMKELLEQIAFEARESEYIDQKSGVSTRMTITAMEQLISSAERRALLNNEKETTARITDLFHTVPALTGKLELVYEGEQEGALNVAKHIIGKAVKHIFANYFPDPELQKRQDDRSIYQPVLDWFADGHALEISDQMSSKAYREALSEITGLKQLVENESRAPSQHEEETYVLMDFVVEALHQHSMLGKEDMDNRRSYSDMLGSMLGSMDDLDDLGDFKE</sequence>
<dbReference type="SUPFAM" id="SSF52540">
    <property type="entry name" value="P-loop containing nucleoside triphosphate hydrolases"/>
    <property type="match status" value="1"/>
</dbReference>
<proteinExistence type="predicted"/>
<evidence type="ECO:0000259" key="1">
    <source>
        <dbReference type="Pfam" id="PF00158"/>
    </source>
</evidence>
<accession>A0A521DD31</accession>
<gene>
    <name evidence="2" type="ORF">SAMN06265218_109107</name>
</gene>
<dbReference type="GO" id="GO:0006355">
    <property type="term" value="P:regulation of DNA-templated transcription"/>
    <property type="evidence" value="ECO:0007669"/>
    <property type="project" value="InterPro"/>
</dbReference>
<feature type="domain" description="Sigma-54 factor interaction" evidence="1">
    <location>
        <begin position="177"/>
        <end position="234"/>
    </location>
</feature>
<name>A0A521DD31_9BACT</name>
<keyword evidence="3" id="KW-1185">Reference proteome</keyword>
<dbReference type="Gene3D" id="3.40.50.300">
    <property type="entry name" value="P-loop containing nucleotide triphosphate hydrolases"/>
    <property type="match status" value="1"/>
</dbReference>
<protein>
    <submittedName>
        <fullName evidence="2">Magnesium chelatase subunit I</fullName>
    </submittedName>
</protein>
<organism evidence="2 3">
    <name type="scientific">Fodinibius sediminis</name>
    <dbReference type="NCBI Taxonomy" id="1214077"/>
    <lineage>
        <taxon>Bacteria</taxon>
        <taxon>Pseudomonadati</taxon>
        <taxon>Balneolota</taxon>
        <taxon>Balneolia</taxon>
        <taxon>Balneolales</taxon>
        <taxon>Balneolaceae</taxon>
        <taxon>Fodinibius</taxon>
    </lineage>
</organism>
<dbReference type="InterPro" id="IPR002078">
    <property type="entry name" value="Sigma_54_int"/>
</dbReference>
<dbReference type="Proteomes" id="UP000317593">
    <property type="component" value="Unassembled WGS sequence"/>
</dbReference>
<dbReference type="GO" id="GO:0004672">
    <property type="term" value="F:protein kinase activity"/>
    <property type="evidence" value="ECO:0007669"/>
    <property type="project" value="TreeGrafter"/>
</dbReference>
<dbReference type="PANTHER" id="PTHR30267:SF2">
    <property type="entry name" value="PROTEIN PRKA"/>
    <property type="match status" value="1"/>
</dbReference>
<evidence type="ECO:0000313" key="2">
    <source>
        <dbReference type="EMBL" id="SMO68840.1"/>
    </source>
</evidence>
<dbReference type="GO" id="GO:0005524">
    <property type="term" value="F:ATP binding"/>
    <property type="evidence" value="ECO:0007669"/>
    <property type="project" value="InterPro"/>
</dbReference>
<dbReference type="InterPro" id="IPR027417">
    <property type="entry name" value="P-loop_NTPase"/>
</dbReference>
<dbReference type="PANTHER" id="PTHR30267">
    <property type="entry name" value="PROTEIN KINASE PRKA"/>
    <property type="match status" value="1"/>
</dbReference>
<evidence type="ECO:0000313" key="3">
    <source>
        <dbReference type="Proteomes" id="UP000317593"/>
    </source>
</evidence>
<dbReference type="EMBL" id="FXTH01000009">
    <property type="protein sequence ID" value="SMO68840.1"/>
    <property type="molecule type" value="Genomic_DNA"/>
</dbReference>
<reference evidence="2 3" key="1">
    <citation type="submission" date="2017-05" db="EMBL/GenBank/DDBJ databases">
        <authorList>
            <person name="Varghese N."/>
            <person name="Submissions S."/>
        </authorList>
    </citation>
    <scope>NUCLEOTIDE SEQUENCE [LARGE SCALE GENOMIC DNA]</scope>
    <source>
        <strain evidence="2 3">DSM 21194</strain>
    </source>
</reference>
<dbReference type="AlphaFoldDB" id="A0A521DD31"/>
<dbReference type="Pfam" id="PF00158">
    <property type="entry name" value="Sigma54_activat"/>
    <property type="match status" value="1"/>
</dbReference>
<dbReference type="OrthoDB" id="9760760at2"/>
<dbReference type="RefSeq" id="WP_142714694.1">
    <property type="nucleotide sequence ID" value="NZ_FXTH01000009.1"/>
</dbReference>